<evidence type="ECO:0000256" key="5">
    <source>
        <dbReference type="ARBA" id="ARBA00023163"/>
    </source>
</evidence>
<keyword evidence="3" id="KW-0805">Transcription regulation</keyword>
<dbReference type="Gene3D" id="1.10.10.10">
    <property type="entry name" value="Winged helix-like DNA-binding domain superfamily/Winged helix DNA-binding domain"/>
    <property type="match status" value="1"/>
</dbReference>
<evidence type="ECO:0000256" key="6">
    <source>
        <dbReference type="SAM" id="MobiDB-lite"/>
    </source>
</evidence>
<proteinExistence type="inferred from homology"/>
<sequence>MDNPRIGETALARLLDGWCTDARESLHRQLAAALTALISSGELPPGTLLPSERALASTLAVSRGTLVTAYTTLRSLGLLDSRQGSGTRVRGNSQPRLPGSAARLNPLSDTADSAVADLSSAALPGQDWVAEVVGAVSPQDLRHWVRGHGYYPAGLPALRAAIANHCTDDGLLSDPDQVLVTSGSQQALQLIATAMLAPGDEVLVEDPTNWGALDAFRERGARLRTIPLRDDGPDADVLVRLLRSRRPRLLYLVPTVHNPVGVTMRPAVAKVIASAVAETGTTLIEDLSSVDTLFKGPPPPSMAALAPDAPVLSIGSLSKLFWGGIRVGWIRSTVDFVRQLATYRSSADMGSSVPSQLAALRLLGYVPRARRARARELRASYEWTAELLVTHLPDWTWVEPDGGASLWVRLPEPNGLTVVESARRAGVLLTPGSVFSAADGQMDRIRLSYAAGPDTVLEGVQRLVSVWRGGRRLR</sequence>
<evidence type="ECO:0000313" key="9">
    <source>
        <dbReference type="Proteomes" id="UP000256269"/>
    </source>
</evidence>
<dbReference type="SUPFAM" id="SSF46785">
    <property type="entry name" value="Winged helix' DNA-binding domain"/>
    <property type="match status" value="1"/>
</dbReference>
<dbReference type="PANTHER" id="PTHR46577">
    <property type="entry name" value="HTH-TYPE TRANSCRIPTIONAL REGULATORY PROTEIN GABR"/>
    <property type="match status" value="1"/>
</dbReference>
<dbReference type="InterPro" id="IPR051446">
    <property type="entry name" value="HTH_trans_reg/aminotransferase"/>
</dbReference>
<comment type="similarity">
    <text evidence="1">In the C-terminal section; belongs to the class-I pyridoxal-phosphate-dependent aminotransferase family.</text>
</comment>
<dbReference type="Pfam" id="PF00392">
    <property type="entry name" value="GntR"/>
    <property type="match status" value="1"/>
</dbReference>
<evidence type="ECO:0000256" key="2">
    <source>
        <dbReference type="ARBA" id="ARBA00022898"/>
    </source>
</evidence>
<dbReference type="AlphaFoldDB" id="A0A3E0HZS7"/>
<dbReference type="CDD" id="cd00609">
    <property type="entry name" value="AAT_like"/>
    <property type="match status" value="1"/>
</dbReference>
<reference evidence="8 9" key="1">
    <citation type="submission" date="2018-08" db="EMBL/GenBank/DDBJ databases">
        <title>Genomic Encyclopedia of Archaeal and Bacterial Type Strains, Phase II (KMG-II): from individual species to whole genera.</title>
        <authorList>
            <person name="Goeker M."/>
        </authorList>
    </citation>
    <scope>NUCLEOTIDE SEQUENCE [LARGE SCALE GENOMIC DNA]</scope>
    <source>
        <strain evidence="8 9">DSM 45791</strain>
    </source>
</reference>
<dbReference type="InterPro" id="IPR015422">
    <property type="entry name" value="PyrdxlP-dep_Trfase_small"/>
</dbReference>
<dbReference type="InterPro" id="IPR015421">
    <property type="entry name" value="PyrdxlP-dep_Trfase_major"/>
</dbReference>
<dbReference type="InterPro" id="IPR004839">
    <property type="entry name" value="Aminotransferase_I/II_large"/>
</dbReference>
<keyword evidence="4 8" id="KW-0238">DNA-binding</keyword>
<dbReference type="InterPro" id="IPR015424">
    <property type="entry name" value="PyrdxlP-dep_Trfase"/>
</dbReference>
<dbReference type="RefSeq" id="WP_116173982.1">
    <property type="nucleotide sequence ID" value="NZ_CP144375.1"/>
</dbReference>
<dbReference type="EMBL" id="QUNO01000003">
    <property type="protein sequence ID" value="REH51972.1"/>
    <property type="molecule type" value="Genomic_DNA"/>
</dbReference>
<feature type="region of interest" description="Disordered" evidence="6">
    <location>
        <begin position="83"/>
        <end position="105"/>
    </location>
</feature>
<comment type="caution">
    <text evidence="8">The sequence shown here is derived from an EMBL/GenBank/DDBJ whole genome shotgun (WGS) entry which is preliminary data.</text>
</comment>
<evidence type="ECO:0000256" key="1">
    <source>
        <dbReference type="ARBA" id="ARBA00005384"/>
    </source>
</evidence>
<dbReference type="SMART" id="SM00345">
    <property type="entry name" value="HTH_GNTR"/>
    <property type="match status" value="1"/>
</dbReference>
<dbReference type="PANTHER" id="PTHR46577:SF1">
    <property type="entry name" value="HTH-TYPE TRANSCRIPTIONAL REGULATORY PROTEIN GABR"/>
    <property type="match status" value="1"/>
</dbReference>
<dbReference type="Pfam" id="PF00155">
    <property type="entry name" value="Aminotran_1_2"/>
    <property type="match status" value="1"/>
</dbReference>
<dbReference type="OrthoDB" id="199743at2"/>
<dbReference type="Proteomes" id="UP000256269">
    <property type="component" value="Unassembled WGS sequence"/>
</dbReference>
<feature type="domain" description="HTH gntR-type" evidence="7">
    <location>
        <begin position="24"/>
        <end position="92"/>
    </location>
</feature>
<keyword evidence="2" id="KW-0663">Pyridoxal phosphate</keyword>
<dbReference type="GO" id="GO:0030170">
    <property type="term" value="F:pyridoxal phosphate binding"/>
    <property type="evidence" value="ECO:0007669"/>
    <property type="project" value="InterPro"/>
</dbReference>
<accession>A0A3E0HZS7</accession>
<dbReference type="Gene3D" id="3.40.640.10">
    <property type="entry name" value="Type I PLP-dependent aspartate aminotransferase-like (Major domain)"/>
    <property type="match status" value="1"/>
</dbReference>
<dbReference type="InterPro" id="IPR000524">
    <property type="entry name" value="Tscrpt_reg_HTH_GntR"/>
</dbReference>
<feature type="compositionally biased region" description="Polar residues" evidence="6">
    <location>
        <begin position="83"/>
        <end position="95"/>
    </location>
</feature>
<dbReference type="InterPro" id="IPR036388">
    <property type="entry name" value="WH-like_DNA-bd_sf"/>
</dbReference>
<dbReference type="Gene3D" id="3.90.1150.10">
    <property type="entry name" value="Aspartate Aminotransferase, domain 1"/>
    <property type="match status" value="1"/>
</dbReference>
<protein>
    <submittedName>
        <fullName evidence="8">DNA-binding transcriptional MocR family regulator</fullName>
    </submittedName>
</protein>
<gene>
    <name evidence="8" type="ORF">BCF44_103421</name>
</gene>
<name>A0A3E0HZS7_9PSEU</name>
<dbReference type="CDD" id="cd07377">
    <property type="entry name" value="WHTH_GntR"/>
    <property type="match status" value="1"/>
</dbReference>
<dbReference type="InterPro" id="IPR036390">
    <property type="entry name" value="WH_DNA-bd_sf"/>
</dbReference>
<keyword evidence="5" id="KW-0804">Transcription</keyword>
<organism evidence="8 9">
    <name type="scientific">Kutzneria buriramensis</name>
    <dbReference type="NCBI Taxonomy" id="1045776"/>
    <lineage>
        <taxon>Bacteria</taxon>
        <taxon>Bacillati</taxon>
        <taxon>Actinomycetota</taxon>
        <taxon>Actinomycetes</taxon>
        <taxon>Pseudonocardiales</taxon>
        <taxon>Pseudonocardiaceae</taxon>
        <taxon>Kutzneria</taxon>
    </lineage>
</organism>
<evidence type="ECO:0000259" key="7">
    <source>
        <dbReference type="PROSITE" id="PS50949"/>
    </source>
</evidence>
<dbReference type="PRINTS" id="PR00035">
    <property type="entry name" value="HTHGNTR"/>
</dbReference>
<dbReference type="PROSITE" id="PS50949">
    <property type="entry name" value="HTH_GNTR"/>
    <property type="match status" value="1"/>
</dbReference>
<evidence type="ECO:0000256" key="3">
    <source>
        <dbReference type="ARBA" id="ARBA00023015"/>
    </source>
</evidence>
<dbReference type="SUPFAM" id="SSF53383">
    <property type="entry name" value="PLP-dependent transferases"/>
    <property type="match status" value="1"/>
</dbReference>
<evidence type="ECO:0000256" key="4">
    <source>
        <dbReference type="ARBA" id="ARBA00023125"/>
    </source>
</evidence>
<dbReference type="GO" id="GO:0003700">
    <property type="term" value="F:DNA-binding transcription factor activity"/>
    <property type="evidence" value="ECO:0007669"/>
    <property type="project" value="InterPro"/>
</dbReference>
<keyword evidence="9" id="KW-1185">Reference proteome</keyword>
<dbReference type="GO" id="GO:0003677">
    <property type="term" value="F:DNA binding"/>
    <property type="evidence" value="ECO:0007669"/>
    <property type="project" value="UniProtKB-KW"/>
</dbReference>
<evidence type="ECO:0000313" key="8">
    <source>
        <dbReference type="EMBL" id="REH51972.1"/>
    </source>
</evidence>